<organism evidence="2 3">
    <name type="scientific">Sphaerulina musiva (strain SO2202)</name>
    <name type="common">Poplar stem canker fungus</name>
    <name type="synonym">Septoria musiva</name>
    <dbReference type="NCBI Taxonomy" id="692275"/>
    <lineage>
        <taxon>Eukaryota</taxon>
        <taxon>Fungi</taxon>
        <taxon>Dikarya</taxon>
        <taxon>Ascomycota</taxon>
        <taxon>Pezizomycotina</taxon>
        <taxon>Dothideomycetes</taxon>
        <taxon>Dothideomycetidae</taxon>
        <taxon>Mycosphaerellales</taxon>
        <taxon>Mycosphaerellaceae</taxon>
        <taxon>Sphaerulina</taxon>
    </lineage>
</organism>
<evidence type="ECO:0000313" key="2">
    <source>
        <dbReference type="EMBL" id="EMF09813.1"/>
    </source>
</evidence>
<dbReference type="RefSeq" id="XP_016757934.1">
    <property type="nucleotide sequence ID" value="XM_016906492.1"/>
</dbReference>
<reference evidence="2 3" key="1">
    <citation type="journal article" date="2012" name="PLoS Pathog.">
        <title>Diverse lifestyles and strategies of plant pathogenesis encoded in the genomes of eighteen Dothideomycetes fungi.</title>
        <authorList>
            <person name="Ohm R.A."/>
            <person name="Feau N."/>
            <person name="Henrissat B."/>
            <person name="Schoch C.L."/>
            <person name="Horwitz B.A."/>
            <person name="Barry K.W."/>
            <person name="Condon B.J."/>
            <person name="Copeland A.C."/>
            <person name="Dhillon B."/>
            <person name="Glaser F."/>
            <person name="Hesse C.N."/>
            <person name="Kosti I."/>
            <person name="LaButti K."/>
            <person name="Lindquist E.A."/>
            <person name="Lucas S."/>
            <person name="Salamov A.A."/>
            <person name="Bradshaw R.E."/>
            <person name="Ciuffetti L."/>
            <person name="Hamelin R.C."/>
            <person name="Kema G.H.J."/>
            <person name="Lawrence C."/>
            <person name="Scott J.A."/>
            <person name="Spatafora J.W."/>
            <person name="Turgeon B.G."/>
            <person name="de Wit P.J.G.M."/>
            <person name="Zhong S."/>
            <person name="Goodwin S.B."/>
            <person name="Grigoriev I.V."/>
        </authorList>
    </citation>
    <scope>NUCLEOTIDE SEQUENCE [LARGE SCALE GENOMIC DNA]</scope>
    <source>
        <strain evidence="2 3">SO2202</strain>
    </source>
</reference>
<dbReference type="AlphaFoldDB" id="M3CZZ7"/>
<sequence>MHSVDQSVMRHPAKPLLREVADHRLLSFPSSESRNHNSALRNLKPFSAAPAYGTITLHVAYEPNWQNLVTWLNSSIEGNLLKYMPTDLAHKIEGHRLQTVAWLFKITEQYSRCDDQAFDKTIMSHRGHLIRNDLGWSVDHVNEVEDDDEGMDFLYGAKYDHEMATARDAQLCSVAGSPAGSPILNSPSQYQDPRENLSPSFLATMRSMKDFDEQEVEDDSDYDMGGDDDTPGRAIRTTRETLEDIEGWSWSLGRRECKE</sequence>
<evidence type="ECO:0000256" key="1">
    <source>
        <dbReference type="SAM" id="MobiDB-lite"/>
    </source>
</evidence>
<accession>M3CZZ7</accession>
<dbReference type="Proteomes" id="UP000016931">
    <property type="component" value="Unassembled WGS sequence"/>
</dbReference>
<feature type="region of interest" description="Disordered" evidence="1">
    <location>
        <begin position="212"/>
        <end position="236"/>
    </location>
</feature>
<dbReference type="GeneID" id="27903629"/>
<evidence type="ECO:0000313" key="3">
    <source>
        <dbReference type="Proteomes" id="UP000016931"/>
    </source>
</evidence>
<keyword evidence="3" id="KW-1185">Reference proteome</keyword>
<protein>
    <submittedName>
        <fullName evidence="2">Uncharacterized protein</fullName>
    </submittedName>
</protein>
<gene>
    <name evidence="2" type="ORF">SEPMUDRAFT_150945</name>
</gene>
<dbReference type="STRING" id="692275.M3CZZ7"/>
<dbReference type="EMBL" id="KB456268">
    <property type="protein sequence ID" value="EMF09813.1"/>
    <property type="molecule type" value="Genomic_DNA"/>
</dbReference>
<name>M3CZZ7_SPHMS</name>
<dbReference type="HOGENOM" id="CLU_1074296_0_0_1"/>
<feature type="compositionally biased region" description="Acidic residues" evidence="1">
    <location>
        <begin position="212"/>
        <end position="229"/>
    </location>
</feature>
<proteinExistence type="predicted"/>